<evidence type="ECO:0000313" key="2">
    <source>
        <dbReference type="EMBL" id="EKM51762.1"/>
    </source>
</evidence>
<evidence type="ECO:0000313" key="3">
    <source>
        <dbReference type="Proteomes" id="UP000008370"/>
    </source>
</evidence>
<reference evidence="2 3" key="1">
    <citation type="journal article" date="2012" name="BMC Genomics">
        <title>Comparative genomics of the white-rot fungi, Phanerochaete carnosa and P. chrysosporium, to elucidate the genetic basis of the distinct wood types they colonize.</title>
        <authorList>
            <person name="Suzuki H."/>
            <person name="MacDonald J."/>
            <person name="Syed K."/>
            <person name="Salamov A."/>
            <person name="Hori C."/>
            <person name="Aerts A."/>
            <person name="Henrissat B."/>
            <person name="Wiebenga A."/>
            <person name="vanKuyk P.A."/>
            <person name="Barry K."/>
            <person name="Lindquist E."/>
            <person name="LaButti K."/>
            <person name="Lapidus A."/>
            <person name="Lucas S."/>
            <person name="Coutinho P."/>
            <person name="Gong Y."/>
            <person name="Samejima M."/>
            <person name="Mahadevan R."/>
            <person name="Abou-Zaid M."/>
            <person name="de Vries R.P."/>
            <person name="Igarashi K."/>
            <person name="Yadav J.S."/>
            <person name="Grigoriev I.V."/>
            <person name="Master E.R."/>
        </authorList>
    </citation>
    <scope>NUCLEOTIDE SEQUENCE [LARGE SCALE GENOMIC DNA]</scope>
    <source>
        <strain evidence="2 3">HHB-10118-sp</strain>
    </source>
</reference>
<evidence type="ECO:0000256" key="1">
    <source>
        <dbReference type="SAM" id="Phobius"/>
    </source>
</evidence>
<protein>
    <recommendedName>
        <fullName evidence="4">MARVEL domain-containing protein</fullName>
    </recommendedName>
</protein>
<feature type="transmembrane region" description="Helical" evidence="1">
    <location>
        <begin position="122"/>
        <end position="146"/>
    </location>
</feature>
<feature type="transmembrane region" description="Helical" evidence="1">
    <location>
        <begin position="46"/>
        <end position="68"/>
    </location>
</feature>
<feature type="transmembrane region" description="Helical" evidence="1">
    <location>
        <begin position="80"/>
        <end position="102"/>
    </location>
</feature>
<dbReference type="EMBL" id="JH930476">
    <property type="protein sequence ID" value="EKM51762.1"/>
    <property type="molecule type" value="Genomic_DNA"/>
</dbReference>
<keyword evidence="1" id="KW-0472">Membrane</keyword>
<evidence type="ECO:0008006" key="4">
    <source>
        <dbReference type="Google" id="ProtNLM"/>
    </source>
</evidence>
<feature type="transmembrane region" description="Helical" evidence="1">
    <location>
        <begin position="12"/>
        <end position="34"/>
    </location>
</feature>
<dbReference type="HOGENOM" id="CLU_1511115_0_0_1"/>
<dbReference type="KEGG" id="pco:PHACADRAFT_165093"/>
<keyword evidence="1" id="KW-1133">Transmembrane helix</keyword>
<keyword evidence="3" id="KW-1185">Reference proteome</keyword>
<keyword evidence="1" id="KW-0812">Transmembrane</keyword>
<name>K5WN63_PHACS</name>
<dbReference type="GeneID" id="18909302"/>
<dbReference type="InParanoid" id="K5WN63"/>
<dbReference type="OrthoDB" id="3364107at2759"/>
<sequence>MNYTSVFQVFRTVMFSIITVVDISVLSLAARIILLSVTNDYEDFAYAGLAIVISSLTFTIPVIIFVQAIRPQAFTIVTELSWLGFLSLAWVASAGFSVGSAVCNLHDSQAWFKEICVETGVLSGLSFALVLTLLSYIAALLAVNIVSQMHCSPVWKSSVATAKFKLSASALYPEDNRC</sequence>
<proteinExistence type="predicted"/>
<gene>
    <name evidence="2" type="ORF">PHACADRAFT_165093</name>
</gene>
<organism evidence="2 3">
    <name type="scientific">Phanerochaete carnosa (strain HHB-10118-sp)</name>
    <name type="common">White-rot fungus</name>
    <name type="synonym">Peniophora carnosa</name>
    <dbReference type="NCBI Taxonomy" id="650164"/>
    <lineage>
        <taxon>Eukaryota</taxon>
        <taxon>Fungi</taxon>
        <taxon>Dikarya</taxon>
        <taxon>Basidiomycota</taxon>
        <taxon>Agaricomycotina</taxon>
        <taxon>Agaricomycetes</taxon>
        <taxon>Polyporales</taxon>
        <taxon>Phanerochaetaceae</taxon>
        <taxon>Phanerochaete</taxon>
    </lineage>
</organism>
<accession>K5WN63</accession>
<dbReference type="AlphaFoldDB" id="K5WN63"/>
<dbReference type="Proteomes" id="UP000008370">
    <property type="component" value="Unassembled WGS sequence"/>
</dbReference>
<dbReference type="RefSeq" id="XP_007399561.1">
    <property type="nucleotide sequence ID" value="XM_007399499.1"/>
</dbReference>